<reference evidence="1 2" key="1">
    <citation type="submission" date="2019-09" db="EMBL/GenBank/DDBJ databases">
        <authorList>
            <person name="Depoorter E."/>
        </authorList>
    </citation>
    <scope>NUCLEOTIDE SEQUENCE [LARGE SCALE GENOMIC DNA]</scope>
    <source>
        <strain evidence="1">LMG 13014</strain>
    </source>
</reference>
<organism evidence="1 2">
    <name type="scientific">Burkholderia aenigmatica</name>
    <dbReference type="NCBI Taxonomy" id="2015348"/>
    <lineage>
        <taxon>Bacteria</taxon>
        <taxon>Pseudomonadati</taxon>
        <taxon>Pseudomonadota</taxon>
        <taxon>Betaproteobacteria</taxon>
        <taxon>Burkholderiales</taxon>
        <taxon>Burkholderiaceae</taxon>
        <taxon>Burkholderia</taxon>
        <taxon>Burkholderia cepacia complex</taxon>
    </lineage>
</organism>
<evidence type="ECO:0000313" key="2">
    <source>
        <dbReference type="Proteomes" id="UP000494261"/>
    </source>
</evidence>
<gene>
    <name evidence="1" type="ORF">BLA13014_04050</name>
</gene>
<accession>A0A6P2N460</accession>
<dbReference type="Proteomes" id="UP000494261">
    <property type="component" value="Unassembled WGS sequence"/>
</dbReference>
<evidence type="ECO:0000313" key="1">
    <source>
        <dbReference type="EMBL" id="VWB87532.1"/>
    </source>
</evidence>
<protein>
    <submittedName>
        <fullName evidence="1">Uncharacterized protein</fullName>
    </submittedName>
</protein>
<dbReference type="EMBL" id="CABVQC010000027">
    <property type="protein sequence ID" value="VWB87532.1"/>
    <property type="molecule type" value="Genomic_DNA"/>
</dbReference>
<dbReference type="AlphaFoldDB" id="A0A6P2N460"/>
<dbReference type="RefSeq" id="WP_175023775.1">
    <property type="nucleotide sequence ID" value="NZ_CABVQC010000027.1"/>
</dbReference>
<name>A0A6P2N460_9BURK</name>
<sequence>MKNETFYLLGYSGMDRCDFDPSWYEENESYFCKTCHRQKYFESALDVVVDGVVRERSDMIFTGLIPGSMSYRMRDALGGDLDRYLNIGTIFSQVGGERKVQPYVAFTGVLPYVTLRGRNPSIFNGRSFPEGERIYTCPECKFTSRRERRPFFLMESECPEAPISCVELGLLVRESVYEKIKQIKWKKVGIDKVEVVDG</sequence>
<proteinExistence type="predicted"/>